<sequence length="286" mass="31702">MMRYEDRFWSSRDGLKLHYRDYAGSDSRPPVVCLHGLTRNARDFAELAERLSPQWRVLVPEMRGRGESEYARDAAAYNPLQYVEDVLALLEECAIDRFVAVGTSLGGLMTMLLALQMPGRIAGAVLNDVGPRLEPAGIERIKNYVGQGRSFPTWVHAARALEEVHGIAYPGKDLPFWIAAAKRVMMLSSNARIVFDYDMKIAEAFTTLDPEAEQADLWPAWEALAGRPLLVIRGAVSDLLSADTLDRMQERVPEAEAVTVLGVGHAPMLTEPEAVDAIDRLLARVA</sequence>
<comment type="caution">
    <text evidence="2">The sequence shown here is derived from an EMBL/GenBank/DDBJ whole genome shotgun (WGS) entry which is preliminary data.</text>
</comment>
<organism evidence="2 3">
    <name type="scientific">Novosphingobium rhizovicinum</name>
    <dbReference type="NCBI Taxonomy" id="3228928"/>
    <lineage>
        <taxon>Bacteria</taxon>
        <taxon>Pseudomonadati</taxon>
        <taxon>Pseudomonadota</taxon>
        <taxon>Alphaproteobacteria</taxon>
        <taxon>Sphingomonadales</taxon>
        <taxon>Sphingomonadaceae</taxon>
        <taxon>Novosphingobium</taxon>
    </lineage>
</organism>
<dbReference type="SUPFAM" id="SSF53474">
    <property type="entry name" value="alpha/beta-Hydrolases"/>
    <property type="match status" value="1"/>
</dbReference>
<dbReference type="InterPro" id="IPR050228">
    <property type="entry name" value="Carboxylesterase_BioH"/>
</dbReference>
<dbReference type="PANTHER" id="PTHR43194">
    <property type="entry name" value="HYDROLASE ALPHA/BETA FOLD FAMILY"/>
    <property type="match status" value="1"/>
</dbReference>
<dbReference type="InterPro" id="IPR029058">
    <property type="entry name" value="AB_hydrolase_fold"/>
</dbReference>
<proteinExistence type="predicted"/>
<keyword evidence="3" id="KW-1185">Reference proteome</keyword>
<evidence type="ECO:0000259" key="1">
    <source>
        <dbReference type="Pfam" id="PF12697"/>
    </source>
</evidence>
<dbReference type="EMBL" id="JBFNXR010000021">
    <property type="protein sequence ID" value="MEW9855034.1"/>
    <property type="molecule type" value="Genomic_DNA"/>
</dbReference>
<dbReference type="Pfam" id="PF12697">
    <property type="entry name" value="Abhydrolase_6"/>
    <property type="match status" value="1"/>
</dbReference>
<gene>
    <name evidence="2" type="ORF">ABUH87_07545</name>
</gene>
<feature type="domain" description="AB hydrolase-1" evidence="1">
    <location>
        <begin position="31"/>
        <end position="275"/>
    </location>
</feature>
<evidence type="ECO:0000313" key="2">
    <source>
        <dbReference type="EMBL" id="MEW9855034.1"/>
    </source>
</evidence>
<evidence type="ECO:0000313" key="3">
    <source>
        <dbReference type="Proteomes" id="UP001556118"/>
    </source>
</evidence>
<accession>A0ABV3RAD3</accession>
<protein>
    <submittedName>
        <fullName evidence="2">Alpha/beta fold hydrolase</fullName>
    </submittedName>
</protein>
<dbReference type="PANTHER" id="PTHR43194:SF2">
    <property type="entry name" value="PEROXISOMAL MEMBRANE PROTEIN LPX1"/>
    <property type="match status" value="1"/>
</dbReference>
<dbReference type="Proteomes" id="UP001556118">
    <property type="component" value="Unassembled WGS sequence"/>
</dbReference>
<dbReference type="PRINTS" id="PR00111">
    <property type="entry name" value="ABHYDROLASE"/>
</dbReference>
<name>A0ABV3RAD3_9SPHN</name>
<keyword evidence="2" id="KW-0378">Hydrolase</keyword>
<dbReference type="GO" id="GO:0016787">
    <property type="term" value="F:hydrolase activity"/>
    <property type="evidence" value="ECO:0007669"/>
    <property type="project" value="UniProtKB-KW"/>
</dbReference>
<dbReference type="InterPro" id="IPR000073">
    <property type="entry name" value="AB_hydrolase_1"/>
</dbReference>
<dbReference type="RefSeq" id="WP_367771993.1">
    <property type="nucleotide sequence ID" value="NZ_JBFNXR010000021.1"/>
</dbReference>
<reference evidence="2 3" key="1">
    <citation type="submission" date="2024-06" db="EMBL/GenBank/DDBJ databases">
        <title>Novosphingobium rhizovicinus M1R2S20.</title>
        <authorList>
            <person name="Sun J.-Q."/>
        </authorList>
    </citation>
    <scope>NUCLEOTIDE SEQUENCE [LARGE SCALE GENOMIC DNA]</scope>
    <source>
        <strain evidence="2 3">M1R2S20</strain>
    </source>
</reference>
<dbReference type="Gene3D" id="3.40.50.1820">
    <property type="entry name" value="alpha/beta hydrolase"/>
    <property type="match status" value="1"/>
</dbReference>